<proteinExistence type="predicted"/>
<feature type="compositionally biased region" description="Basic and acidic residues" evidence="2">
    <location>
        <begin position="1"/>
        <end position="11"/>
    </location>
</feature>
<sequence>MDEKEKNEQEKNSQVANGMVVGAQINQEVTRLNEDYAKPENYTGNRKLYDSGQAKANAKKELFADGKAVKDPYTGEELLLRKQEAKLKYGDKWQEHLAESDHVVPIKKVHQAHKDDVWISNDDIKEITNSSDNLKVVSRKQNNAKRAKTNEEFYGDEGKDYRKSKGVEVSKKGRQKAIEDGKKAEEIIEKKILCRKIKNVGTEFVSSGWQGAKSAGTMTAAMSSMNNIVAVIKGEVTPEEALKNVAKDTATSAVTAFGVTGTTAVVARTLSGANSPFVKSLVKSNVPGQVVSAVMATGGTLMKFCKGEIDTKDCIKELGQTGISTVTTGYAMAVGQAVIPIPFVGAAVGAMVGAAMAGGLWKDLKGAIDSWERSEREYEEIKRLTDEAIARLEQERTTFEQATRKLFDERAEAINEGFDLICNASLEDDADTLFMGLDTIANAFNKDIQYHSMEEFGSMMQDDDVSFEM</sequence>
<reference evidence="3 4" key="1">
    <citation type="submission" date="2016-11" db="EMBL/GenBank/DDBJ databases">
        <authorList>
            <person name="Jaros S."/>
            <person name="Januszkiewicz K."/>
            <person name="Wedrychowicz H."/>
        </authorList>
    </citation>
    <scope>NUCLEOTIDE SEQUENCE [LARGE SCALE GENOMIC DNA]</scope>
    <source>
        <strain evidence="3 4">DSM 3074</strain>
    </source>
</reference>
<gene>
    <name evidence="3" type="ORF">SAMN02745671_00071</name>
</gene>
<name>A0A1M5ZY02_9FIRM</name>
<feature type="region of interest" description="Disordered" evidence="2">
    <location>
        <begin position="1"/>
        <end position="20"/>
    </location>
</feature>
<evidence type="ECO:0000256" key="1">
    <source>
        <dbReference type="SAM" id="Coils"/>
    </source>
</evidence>
<dbReference type="Proteomes" id="UP000191240">
    <property type="component" value="Unassembled WGS sequence"/>
</dbReference>
<evidence type="ECO:0000313" key="3">
    <source>
        <dbReference type="EMBL" id="SHI29157.1"/>
    </source>
</evidence>
<dbReference type="EMBL" id="FQYW01000003">
    <property type="protein sequence ID" value="SHI29157.1"/>
    <property type="molecule type" value="Genomic_DNA"/>
</dbReference>
<dbReference type="OrthoDB" id="1634387at2"/>
<protein>
    <submittedName>
        <fullName evidence="3">Uncharacterized protein</fullName>
    </submittedName>
</protein>
<keyword evidence="1" id="KW-0175">Coiled coil</keyword>
<accession>A0A1M5ZY02</accession>
<evidence type="ECO:0000256" key="2">
    <source>
        <dbReference type="SAM" id="MobiDB-lite"/>
    </source>
</evidence>
<dbReference type="AlphaFoldDB" id="A0A1M5ZY02"/>
<dbReference type="RefSeq" id="WP_080325166.1">
    <property type="nucleotide sequence ID" value="NZ_FQYW01000003.1"/>
</dbReference>
<organism evidence="3 4">
    <name type="scientific">Anaerovibrio lipolyticus DSM 3074</name>
    <dbReference type="NCBI Taxonomy" id="1120997"/>
    <lineage>
        <taxon>Bacteria</taxon>
        <taxon>Bacillati</taxon>
        <taxon>Bacillota</taxon>
        <taxon>Negativicutes</taxon>
        <taxon>Selenomonadales</taxon>
        <taxon>Selenomonadaceae</taxon>
        <taxon>Anaerovibrio</taxon>
    </lineage>
</organism>
<feature type="coiled-coil region" evidence="1">
    <location>
        <begin position="375"/>
        <end position="409"/>
    </location>
</feature>
<evidence type="ECO:0000313" key="4">
    <source>
        <dbReference type="Proteomes" id="UP000191240"/>
    </source>
</evidence>